<reference evidence="2 3" key="1">
    <citation type="submission" date="2023-01" db="EMBL/GenBank/DDBJ databases">
        <authorList>
            <person name="Whitehead M."/>
        </authorList>
    </citation>
    <scope>NUCLEOTIDE SEQUENCE [LARGE SCALE GENOMIC DNA]</scope>
</reference>
<feature type="domain" description="Integrase catalytic" evidence="1">
    <location>
        <begin position="144"/>
        <end position="310"/>
    </location>
</feature>
<protein>
    <recommendedName>
        <fullName evidence="1">Integrase catalytic domain-containing protein</fullName>
    </recommendedName>
</protein>
<sequence length="543" mass="61914">MTSREKFYECFYKIVNEKNNNSVYLSAVKYNEIVSEIKNVRSSGIKSNKAYRILKRYDLITIGEEDKLILPLLEGNTNILYYITNENIYDVLHDVHLSIGHGGKHRMNAEVKKKYKNITQEAVSIYLKFCESCQSKQKSKNKGLVIKPMVFSEMNSRCQVDLIDMQSQGDGEFRFIMVYQDHLTKFVQLRPLKTKRAEEVAKHLIDIFCIFGAPMILQSDNGHEFVNKIIEDLKEMWDTLKIVHGKPRHSQSQGSVERANQDIQNMLITWMKTNNCKTWSEGLRFVQLMKNRAYHDGIKRSPYMAMFGTDVKIGLSSSLLPAETVEKLTTEQELEEILQSVVSNYEQRENHSVSDKEDSTVSNCCESCGCTLGNEQTSICGLCDKKNTIENERSNSKLSLEQQAKKMKFRSINKFPPCNVGDTVRVKLPEVDRSKGDPQNVLFAVVSISDNQYYELGNKNGTLHQLYSRNQFTVCSEPLIDILEVLATKKSLREIANEQSFSGGQGFKKCLCKTKCLTNKCKCKSGGILCNSKCHPNSNCSNK</sequence>
<dbReference type="InterPro" id="IPR036397">
    <property type="entry name" value="RNaseH_sf"/>
</dbReference>
<evidence type="ECO:0000259" key="1">
    <source>
        <dbReference type="PROSITE" id="PS50994"/>
    </source>
</evidence>
<proteinExistence type="predicted"/>
<dbReference type="GO" id="GO:0015074">
    <property type="term" value="P:DNA integration"/>
    <property type="evidence" value="ECO:0007669"/>
    <property type="project" value="InterPro"/>
</dbReference>
<dbReference type="EMBL" id="CARXXK010001869">
    <property type="protein sequence ID" value="CAI6377810.1"/>
    <property type="molecule type" value="Genomic_DNA"/>
</dbReference>
<dbReference type="AlphaFoldDB" id="A0AAV0YA63"/>
<dbReference type="Gene3D" id="3.30.420.10">
    <property type="entry name" value="Ribonuclease H-like superfamily/Ribonuclease H"/>
    <property type="match status" value="1"/>
</dbReference>
<dbReference type="InterPro" id="IPR012337">
    <property type="entry name" value="RNaseH-like_sf"/>
</dbReference>
<accession>A0AAV0YA63</accession>
<evidence type="ECO:0000313" key="3">
    <source>
        <dbReference type="Proteomes" id="UP001160148"/>
    </source>
</evidence>
<evidence type="ECO:0000313" key="2">
    <source>
        <dbReference type="EMBL" id="CAI6377810.1"/>
    </source>
</evidence>
<dbReference type="SUPFAM" id="SSF53098">
    <property type="entry name" value="Ribonuclease H-like"/>
    <property type="match status" value="1"/>
</dbReference>
<dbReference type="PANTHER" id="PTHR37984:SF5">
    <property type="entry name" value="PROTEIN NYNRIN-LIKE"/>
    <property type="match status" value="1"/>
</dbReference>
<dbReference type="PROSITE" id="PS50994">
    <property type="entry name" value="INTEGRASE"/>
    <property type="match status" value="1"/>
</dbReference>
<gene>
    <name evidence="2" type="ORF">MEUPH1_LOCUS31013</name>
</gene>
<dbReference type="InterPro" id="IPR001584">
    <property type="entry name" value="Integrase_cat-core"/>
</dbReference>
<keyword evidence="3" id="KW-1185">Reference proteome</keyword>
<organism evidence="2 3">
    <name type="scientific">Macrosiphum euphorbiae</name>
    <name type="common">potato aphid</name>
    <dbReference type="NCBI Taxonomy" id="13131"/>
    <lineage>
        <taxon>Eukaryota</taxon>
        <taxon>Metazoa</taxon>
        <taxon>Ecdysozoa</taxon>
        <taxon>Arthropoda</taxon>
        <taxon>Hexapoda</taxon>
        <taxon>Insecta</taxon>
        <taxon>Pterygota</taxon>
        <taxon>Neoptera</taxon>
        <taxon>Paraneoptera</taxon>
        <taxon>Hemiptera</taxon>
        <taxon>Sternorrhyncha</taxon>
        <taxon>Aphidomorpha</taxon>
        <taxon>Aphidoidea</taxon>
        <taxon>Aphididae</taxon>
        <taxon>Macrosiphini</taxon>
        <taxon>Macrosiphum</taxon>
    </lineage>
</organism>
<comment type="caution">
    <text evidence="2">The sequence shown here is derived from an EMBL/GenBank/DDBJ whole genome shotgun (WGS) entry which is preliminary data.</text>
</comment>
<dbReference type="InterPro" id="IPR050951">
    <property type="entry name" value="Retrovirus_Pol_polyprotein"/>
</dbReference>
<dbReference type="Proteomes" id="UP001160148">
    <property type="component" value="Unassembled WGS sequence"/>
</dbReference>
<name>A0AAV0YA63_9HEMI</name>
<dbReference type="GO" id="GO:0003676">
    <property type="term" value="F:nucleic acid binding"/>
    <property type="evidence" value="ECO:0007669"/>
    <property type="project" value="InterPro"/>
</dbReference>
<dbReference type="PANTHER" id="PTHR37984">
    <property type="entry name" value="PROTEIN CBG26694"/>
    <property type="match status" value="1"/>
</dbReference>